<evidence type="ECO:0000256" key="2">
    <source>
        <dbReference type="ARBA" id="ARBA00012417"/>
    </source>
</evidence>
<dbReference type="InterPro" id="IPR004868">
    <property type="entry name" value="DNA-dir_DNA_pol_B_mt/vir"/>
</dbReference>
<evidence type="ECO:0000256" key="1">
    <source>
        <dbReference type="ARBA" id="ARBA00005755"/>
    </source>
</evidence>
<evidence type="ECO:0000256" key="8">
    <source>
        <dbReference type="ARBA" id="ARBA00049244"/>
    </source>
</evidence>
<feature type="domain" description="DNA-directed DNA polymerase family B mitochondria/virus" evidence="9">
    <location>
        <begin position="217"/>
        <end position="299"/>
    </location>
</feature>
<evidence type="ECO:0000256" key="5">
    <source>
        <dbReference type="ARBA" id="ARBA00022705"/>
    </source>
</evidence>
<evidence type="ECO:0000256" key="4">
    <source>
        <dbReference type="ARBA" id="ARBA00022695"/>
    </source>
</evidence>
<dbReference type="InterPro" id="IPR036397">
    <property type="entry name" value="RNaseH_sf"/>
</dbReference>
<keyword evidence="4" id="KW-0548">Nucleotidyltransferase</keyword>
<protein>
    <recommendedName>
        <fullName evidence="2">DNA-directed DNA polymerase</fullName>
        <ecNumber evidence="2">2.7.7.7</ecNumber>
    </recommendedName>
</protein>
<evidence type="ECO:0000256" key="7">
    <source>
        <dbReference type="ARBA" id="ARBA00023125"/>
    </source>
</evidence>
<sequence length="376" mass="43010">MDLNPPPLGAEVRLLSLTVVHMLYLHAYPSLPSSGYAKFTIGFDLEKPDITVTAGHAIWLYGDDEEVIRLVFPKNDSLPIRADEIRHCKRSYAPHYMTAVKKGERKGNRRAFIIADLETLITGEENTHKPYAAGLMLILPKEPVKYNRVETYFSEDYIAINSFDERSSKVLEDFLSRIEHIAKGFRPALTIDFHNLGRFDGVFLLKHRRLIGRYEGELLDYLRKDVLLLGGVIQKAQKRIWDQHKVNIEKELSLPALALHLFHQKFYEPDKWPIYIPNPNEDRFMREGYYSGHVDTYIPVGSPPSQLKAQWLLVFNLAKLCKPSTSLLALYIFHSVQELRAIEVLSQGMGLKASGHISRLRGNAFFGPIPIRLSLS</sequence>
<keyword evidence="11" id="KW-1185">Reference proteome</keyword>
<evidence type="ECO:0000256" key="6">
    <source>
        <dbReference type="ARBA" id="ARBA00022932"/>
    </source>
</evidence>
<comment type="similarity">
    <text evidence="1">Belongs to the DNA polymerase type-B family.</text>
</comment>
<dbReference type="EMBL" id="JAVYJV010000004">
    <property type="protein sequence ID" value="KAK4372700.1"/>
    <property type="molecule type" value="Genomic_DNA"/>
</dbReference>
<dbReference type="Pfam" id="PF03175">
    <property type="entry name" value="DNA_pol_B_2"/>
    <property type="match status" value="1"/>
</dbReference>
<dbReference type="GO" id="GO:0000166">
    <property type="term" value="F:nucleotide binding"/>
    <property type="evidence" value="ECO:0007669"/>
    <property type="project" value="InterPro"/>
</dbReference>
<evidence type="ECO:0000256" key="3">
    <source>
        <dbReference type="ARBA" id="ARBA00022679"/>
    </source>
</evidence>
<reference evidence="10" key="1">
    <citation type="submission" date="2023-12" db="EMBL/GenBank/DDBJ databases">
        <title>Genome assembly of Anisodus tanguticus.</title>
        <authorList>
            <person name="Wang Y.-J."/>
        </authorList>
    </citation>
    <scope>NUCLEOTIDE SEQUENCE</scope>
    <source>
        <strain evidence="10">KB-2021</strain>
        <tissue evidence="10">Leaf</tissue>
    </source>
</reference>
<keyword evidence="7" id="KW-0238">DNA-binding</keyword>
<dbReference type="SUPFAM" id="SSF53098">
    <property type="entry name" value="Ribonuclease H-like"/>
    <property type="match status" value="1"/>
</dbReference>
<evidence type="ECO:0000313" key="10">
    <source>
        <dbReference type="EMBL" id="KAK4372700.1"/>
    </source>
</evidence>
<keyword evidence="3" id="KW-0808">Transferase</keyword>
<dbReference type="InterPro" id="IPR012337">
    <property type="entry name" value="RNaseH-like_sf"/>
</dbReference>
<comment type="caution">
    <text evidence="10">The sequence shown here is derived from an EMBL/GenBank/DDBJ whole genome shotgun (WGS) entry which is preliminary data.</text>
</comment>
<accession>A0AAE1VU07</accession>
<name>A0AAE1VU07_9SOLA</name>
<dbReference type="GO" id="GO:0003887">
    <property type="term" value="F:DNA-directed DNA polymerase activity"/>
    <property type="evidence" value="ECO:0007669"/>
    <property type="project" value="UniProtKB-KW"/>
</dbReference>
<keyword evidence="5" id="KW-0235">DNA replication</keyword>
<evidence type="ECO:0000313" key="11">
    <source>
        <dbReference type="Proteomes" id="UP001291623"/>
    </source>
</evidence>
<evidence type="ECO:0000259" key="9">
    <source>
        <dbReference type="Pfam" id="PF03175"/>
    </source>
</evidence>
<dbReference type="Proteomes" id="UP001291623">
    <property type="component" value="Unassembled WGS sequence"/>
</dbReference>
<dbReference type="EC" id="2.7.7.7" evidence="2"/>
<proteinExistence type="inferred from homology"/>
<comment type="catalytic activity">
    <reaction evidence="8">
        <text>DNA(n) + a 2'-deoxyribonucleoside 5'-triphosphate = DNA(n+1) + diphosphate</text>
        <dbReference type="Rhea" id="RHEA:22508"/>
        <dbReference type="Rhea" id="RHEA-COMP:17339"/>
        <dbReference type="Rhea" id="RHEA-COMP:17340"/>
        <dbReference type="ChEBI" id="CHEBI:33019"/>
        <dbReference type="ChEBI" id="CHEBI:61560"/>
        <dbReference type="ChEBI" id="CHEBI:173112"/>
        <dbReference type="EC" id="2.7.7.7"/>
    </reaction>
</comment>
<dbReference type="GO" id="GO:0006260">
    <property type="term" value="P:DNA replication"/>
    <property type="evidence" value="ECO:0007669"/>
    <property type="project" value="UniProtKB-KW"/>
</dbReference>
<organism evidence="10 11">
    <name type="scientific">Anisodus tanguticus</name>
    <dbReference type="NCBI Taxonomy" id="243964"/>
    <lineage>
        <taxon>Eukaryota</taxon>
        <taxon>Viridiplantae</taxon>
        <taxon>Streptophyta</taxon>
        <taxon>Embryophyta</taxon>
        <taxon>Tracheophyta</taxon>
        <taxon>Spermatophyta</taxon>
        <taxon>Magnoliopsida</taxon>
        <taxon>eudicotyledons</taxon>
        <taxon>Gunneridae</taxon>
        <taxon>Pentapetalae</taxon>
        <taxon>asterids</taxon>
        <taxon>lamiids</taxon>
        <taxon>Solanales</taxon>
        <taxon>Solanaceae</taxon>
        <taxon>Solanoideae</taxon>
        <taxon>Hyoscyameae</taxon>
        <taxon>Anisodus</taxon>
    </lineage>
</organism>
<gene>
    <name evidence="10" type="ORF">RND71_008084</name>
</gene>
<dbReference type="AlphaFoldDB" id="A0AAE1VU07"/>
<dbReference type="Gene3D" id="3.30.420.10">
    <property type="entry name" value="Ribonuclease H-like superfamily/Ribonuclease H"/>
    <property type="match status" value="1"/>
</dbReference>
<dbReference type="GO" id="GO:0003677">
    <property type="term" value="F:DNA binding"/>
    <property type="evidence" value="ECO:0007669"/>
    <property type="project" value="UniProtKB-KW"/>
</dbReference>
<keyword evidence="6" id="KW-0239">DNA-directed DNA polymerase</keyword>